<dbReference type="InterPro" id="IPR036663">
    <property type="entry name" value="Fumarylacetoacetase_C_sf"/>
</dbReference>
<dbReference type="FunFam" id="3.90.850.10:FF:000002">
    <property type="entry name" value="2-hydroxyhepta-2,4-diene-1,7-dioate isomerase"/>
    <property type="match status" value="1"/>
</dbReference>
<dbReference type="GO" id="GO:0016853">
    <property type="term" value="F:isomerase activity"/>
    <property type="evidence" value="ECO:0007669"/>
    <property type="project" value="UniProtKB-ARBA"/>
</dbReference>
<dbReference type="STRING" id="44252.DJ90_5487"/>
<keyword evidence="4" id="KW-0378">Hydrolase</keyword>
<evidence type="ECO:0000259" key="3">
    <source>
        <dbReference type="Pfam" id="PF01557"/>
    </source>
</evidence>
<dbReference type="SUPFAM" id="SSF56529">
    <property type="entry name" value="FAH"/>
    <property type="match status" value="1"/>
</dbReference>
<dbReference type="GO" id="GO:0019752">
    <property type="term" value="P:carboxylic acid metabolic process"/>
    <property type="evidence" value="ECO:0007669"/>
    <property type="project" value="UniProtKB-ARBA"/>
</dbReference>
<dbReference type="PANTHER" id="PTHR42796:SF4">
    <property type="entry name" value="FUMARYLACETOACETATE HYDROLASE DOMAIN-CONTAINING PROTEIN 2A"/>
    <property type="match status" value="1"/>
</dbReference>
<name>A0A090YC30_PAEMA</name>
<dbReference type="Pfam" id="PF01557">
    <property type="entry name" value="FAA_hydrolase"/>
    <property type="match status" value="1"/>
</dbReference>
<comment type="caution">
    <text evidence="4">The sequence shown here is derived from an EMBL/GenBank/DDBJ whole genome shotgun (WGS) entry which is preliminary data.</text>
</comment>
<dbReference type="EMBL" id="JMQA01000042">
    <property type="protein sequence ID" value="KFM95402.1"/>
    <property type="molecule type" value="Genomic_DNA"/>
</dbReference>
<sequence length="268" mass="29418">MKLLQFKNGGGLCIGWKTEDAVYNLSGFAAVLRAVNGKDKQSDFRVDEDEIEFASVVLNPEKILCVGLNYLSHVKESNMAVPDSPVLFSKFNNALAGHKQDIVLPATARQVDYEAELVIIIGKEARNVSEADALSYVYGYTAGNDISARDLQMKTSQWLLGKTLDSFAPIGPYLVTGDELDPARLSIECRVNGELRQSGNTENMIFGYAELTSYISRYITLMPGDCIFTGTPEGVILGDPPDRQTWLKAGDELEVTIEGIGRLKNKLV</sequence>
<organism evidence="4 5">
    <name type="scientific">Paenibacillus macerans</name>
    <name type="common">Bacillus macerans</name>
    <dbReference type="NCBI Taxonomy" id="44252"/>
    <lineage>
        <taxon>Bacteria</taxon>
        <taxon>Bacillati</taxon>
        <taxon>Bacillota</taxon>
        <taxon>Bacilli</taxon>
        <taxon>Bacillales</taxon>
        <taxon>Paenibacillaceae</taxon>
        <taxon>Paenibacillus</taxon>
    </lineage>
</organism>
<proteinExistence type="inferred from homology"/>
<dbReference type="GO" id="GO:0046872">
    <property type="term" value="F:metal ion binding"/>
    <property type="evidence" value="ECO:0007669"/>
    <property type="project" value="UniProtKB-KW"/>
</dbReference>
<evidence type="ECO:0000313" key="4">
    <source>
        <dbReference type="EMBL" id="KFM95402.1"/>
    </source>
</evidence>
<evidence type="ECO:0000256" key="2">
    <source>
        <dbReference type="ARBA" id="ARBA00022723"/>
    </source>
</evidence>
<evidence type="ECO:0000313" key="5">
    <source>
        <dbReference type="Proteomes" id="UP000029278"/>
    </source>
</evidence>
<dbReference type="OrthoDB" id="9805307at2"/>
<dbReference type="RefSeq" id="WP_036623682.1">
    <property type="nucleotide sequence ID" value="NZ_JARLKU010000126.1"/>
</dbReference>
<dbReference type="HOGENOM" id="CLU_028458_3_1_9"/>
<dbReference type="Proteomes" id="UP000029278">
    <property type="component" value="Unassembled WGS sequence"/>
</dbReference>
<keyword evidence="2" id="KW-0479">Metal-binding</keyword>
<dbReference type="InterPro" id="IPR011234">
    <property type="entry name" value="Fumarylacetoacetase-like_C"/>
</dbReference>
<gene>
    <name evidence="4" type="ORF">DJ90_5487</name>
</gene>
<dbReference type="PATRIC" id="fig|44252.3.peg.5213"/>
<dbReference type="GeneID" id="77007697"/>
<reference evidence="4 5" key="1">
    <citation type="submission" date="2014-04" db="EMBL/GenBank/DDBJ databases">
        <authorList>
            <person name="Bishop-Lilly K.A."/>
            <person name="Broomall S.M."/>
            <person name="Chain P.S."/>
            <person name="Chertkov O."/>
            <person name="Coyne S.R."/>
            <person name="Daligault H.E."/>
            <person name="Davenport K.W."/>
            <person name="Erkkila T."/>
            <person name="Frey K.G."/>
            <person name="Gibbons H.S."/>
            <person name="Gu W."/>
            <person name="Jaissle J."/>
            <person name="Johnson S.L."/>
            <person name="Koroleva G.I."/>
            <person name="Ladner J.T."/>
            <person name="Lo C.-C."/>
            <person name="Minogue T.D."/>
            <person name="Munk C."/>
            <person name="Palacios G.F."/>
            <person name="Redden C.L."/>
            <person name="Rosenzweig C.N."/>
            <person name="Scholz M.B."/>
            <person name="Teshima H."/>
            <person name="Xu Y."/>
        </authorList>
    </citation>
    <scope>NUCLEOTIDE SEQUENCE [LARGE SCALE GENOMIC DNA]</scope>
    <source>
        <strain evidence="4 5">8244</strain>
    </source>
</reference>
<dbReference type="PANTHER" id="PTHR42796">
    <property type="entry name" value="FUMARYLACETOACETATE HYDROLASE DOMAIN-CONTAINING PROTEIN 2A-RELATED"/>
    <property type="match status" value="1"/>
</dbReference>
<dbReference type="GO" id="GO:0016787">
    <property type="term" value="F:hydrolase activity"/>
    <property type="evidence" value="ECO:0007669"/>
    <property type="project" value="UniProtKB-KW"/>
</dbReference>
<dbReference type="Gene3D" id="3.90.850.10">
    <property type="entry name" value="Fumarylacetoacetase-like, C-terminal domain"/>
    <property type="match status" value="1"/>
</dbReference>
<comment type="similarity">
    <text evidence="1">Belongs to the FAH family.</text>
</comment>
<feature type="domain" description="Fumarylacetoacetase-like C-terminal" evidence="3">
    <location>
        <begin position="62"/>
        <end position="267"/>
    </location>
</feature>
<accession>A0A090YC30</accession>
<dbReference type="InterPro" id="IPR051121">
    <property type="entry name" value="FAH"/>
</dbReference>
<dbReference type="AlphaFoldDB" id="A0A090YC30"/>
<evidence type="ECO:0000256" key="1">
    <source>
        <dbReference type="ARBA" id="ARBA00010211"/>
    </source>
</evidence>
<keyword evidence="5" id="KW-1185">Reference proteome</keyword>
<protein>
    <submittedName>
        <fullName evidence="4">Fumarylacetoacetate (FAA) hydrolase family protein</fullName>
    </submittedName>
</protein>